<organism evidence="1 2">
    <name type="scientific">Clonorchis sinensis</name>
    <name type="common">Chinese liver fluke</name>
    <dbReference type="NCBI Taxonomy" id="79923"/>
    <lineage>
        <taxon>Eukaryota</taxon>
        <taxon>Metazoa</taxon>
        <taxon>Spiralia</taxon>
        <taxon>Lophotrochozoa</taxon>
        <taxon>Platyhelminthes</taxon>
        <taxon>Trematoda</taxon>
        <taxon>Digenea</taxon>
        <taxon>Opisthorchiida</taxon>
        <taxon>Opisthorchiata</taxon>
        <taxon>Opisthorchiidae</taxon>
        <taxon>Clonorchis</taxon>
    </lineage>
</organism>
<dbReference type="AlphaFoldDB" id="G7YYT4"/>
<reference evidence="1" key="1">
    <citation type="journal article" date="2011" name="Genome Biol.">
        <title>The draft genome of the carcinogenic human liver fluke Clonorchis sinensis.</title>
        <authorList>
            <person name="Wang X."/>
            <person name="Chen W."/>
            <person name="Huang Y."/>
            <person name="Sun J."/>
            <person name="Men J."/>
            <person name="Liu H."/>
            <person name="Luo F."/>
            <person name="Guo L."/>
            <person name="Lv X."/>
            <person name="Deng C."/>
            <person name="Zhou C."/>
            <person name="Fan Y."/>
            <person name="Li X."/>
            <person name="Huang L."/>
            <person name="Hu Y."/>
            <person name="Liang C."/>
            <person name="Hu X."/>
            <person name="Xu J."/>
            <person name="Yu X."/>
        </authorList>
    </citation>
    <scope>NUCLEOTIDE SEQUENCE [LARGE SCALE GENOMIC DNA]</scope>
    <source>
        <strain evidence="1">Henan</strain>
    </source>
</reference>
<protein>
    <recommendedName>
        <fullName evidence="3">Zinc finger PHD-type domain-containing protein</fullName>
    </recommendedName>
</protein>
<keyword evidence="2" id="KW-1185">Reference proteome</keyword>
<dbReference type="SUPFAM" id="SSF57903">
    <property type="entry name" value="FYVE/PHD zinc finger"/>
    <property type="match status" value="1"/>
</dbReference>
<reference key="2">
    <citation type="submission" date="2011-10" db="EMBL/GenBank/DDBJ databases">
        <title>The genome and transcriptome sequence of Clonorchis sinensis provide insights into the carcinogenic liver fluke.</title>
        <authorList>
            <person name="Wang X."/>
            <person name="Huang Y."/>
            <person name="Chen W."/>
            <person name="Liu H."/>
            <person name="Guo L."/>
            <person name="Chen Y."/>
            <person name="Luo F."/>
            <person name="Zhou W."/>
            <person name="Sun J."/>
            <person name="Mao Q."/>
            <person name="Liang P."/>
            <person name="Zhou C."/>
            <person name="Tian Y."/>
            <person name="Men J."/>
            <person name="Lv X."/>
            <person name="Huang L."/>
            <person name="Zhou J."/>
            <person name="Hu Y."/>
            <person name="Li R."/>
            <person name="Zhang F."/>
            <person name="Lei H."/>
            <person name="Li X."/>
            <person name="Hu X."/>
            <person name="Liang C."/>
            <person name="Xu J."/>
            <person name="Wu Z."/>
            <person name="Yu X."/>
        </authorList>
    </citation>
    <scope>NUCLEOTIDE SEQUENCE</scope>
    <source>
        <strain>Henan</strain>
    </source>
</reference>
<evidence type="ECO:0000313" key="2">
    <source>
        <dbReference type="Proteomes" id="UP000008909"/>
    </source>
</evidence>
<proteinExistence type="predicted"/>
<dbReference type="InterPro" id="IPR011011">
    <property type="entry name" value="Znf_FYVE_PHD"/>
</dbReference>
<dbReference type="EMBL" id="DF145358">
    <property type="protein sequence ID" value="GAA58113.1"/>
    <property type="molecule type" value="Genomic_DNA"/>
</dbReference>
<dbReference type="Gene3D" id="3.30.40.10">
    <property type="entry name" value="Zinc/RING finger domain, C3HC4 (zinc finger)"/>
    <property type="match status" value="1"/>
</dbReference>
<feature type="non-terminal residue" evidence="1">
    <location>
        <position position="67"/>
    </location>
</feature>
<evidence type="ECO:0008006" key="3">
    <source>
        <dbReference type="Google" id="ProtNLM"/>
    </source>
</evidence>
<name>G7YYT4_CLOSI</name>
<evidence type="ECO:0000313" key="1">
    <source>
        <dbReference type="EMBL" id="GAA58113.1"/>
    </source>
</evidence>
<gene>
    <name evidence="1" type="ORF">CLF_113548</name>
</gene>
<dbReference type="InterPro" id="IPR013083">
    <property type="entry name" value="Znf_RING/FYVE/PHD"/>
</dbReference>
<sequence length="67" mass="7523">MQCHTCKAWWHFKCTGLQDDQVSQLANSPDPFVCASCLYIKGAMHSPTREKAIKSKTNSSLPNHTDQ</sequence>
<dbReference type="Proteomes" id="UP000008909">
    <property type="component" value="Unassembled WGS sequence"/>
</dbReference>
<accession>G7YYT4</accession>